<protein>
    <submittedName>
        <fullName evidence="1">Uncharacterized protein</fullName>
    </submittedName>
</protein>
<dbReference type="RefSeq" id="WP_227323879.1">
    <property type="nucleotide sequence ID" value="NZ_JAESVB010000027.1"/>
</dbReference>
<gene>
    <name evidence="1" type="ORF">ASILVAE211_23825</name>
</gene>
<dbReference type="EMBL" id="JAESVB010000027">
    <property type="protein sequence ID" value="MCB8878233.1"/>
    <property type="molecule type" value="Genomic_DNA"/>
</dbReference>
<evidence type="ECO:0000313" key="2">
    <source>
        <dbReference type="Proteomes" id="UP000708298"/>
    </source>
</evidence>
<organism evidence="1 2">
    <name type="scientific">Acidisoma silvae</name>
    <dbReference type="NCBI Taxonomy" id="2802396"/>
    <lineage>
        <taxon>Bacteria</taxon>
        <taxon>Pseudomonadati</taxon>
        <taxon>Pseudomonadota</taxon>
        <taxon>Alphaproteobacteria</taxon>
        <taxon>Acetobacterales</taxon>
        <taxon>Acidocellaceae</taxon>
        <taxon>Acidisoma</taxon>
    </lineage>
</organism>
<reference evidence="1" key="1">
    <citation type="journal article" date="2021" name="Microorganisms">
        <title>Acidisoma silvae sp. nov. and Acidisomacellulosilytica sp. nov., Two Acidophilic Bacteria Isolated from Decaying Wood, Hydrolyzing Cellulose and Producing Poly-3-hydroxybutyrate.</title>
        <authorList>
            <person name="Mieszkin S."/>
            <person name="Pouder E."/>
            <person name="Uroz S."/>
            <person name="Simon-Colin C."/>
            <person name="Alain K."/>
        </authorList>
    </citation>
    <scope>NUCLEOTIDE SEQUENCE</scope>
    <source>
        <strain evidence="1">HW T2.11</strain>
    </source>
</reference>
<dbReference type="AlphaFoldDB" id="A0A963YW53"/>
<sequence>MTTTVEALAKLSRRVARNFHRLFSRIFRKAELSFGLTIAIPPFVKMEFNYKKPSAPANDNRRARRKRA</sequence>
<accession>A0A963YW53</accession>
<evidence type="ECO:0000313" key="1">
    <source>
        <dbReference type="EMBL" id="MCB8878233.1"/>
    </source>
</evidence>
<reference evidence="1" key="2">
    <citation type="submission" date="2021-01" db="EMBL/GenBank/DDBJ databases">
        <authorList>
            <person name="Mieszkin S."/>
            <person name="Pouder E."/>
            <person name="Alain K."/>
        </authorList>
    </citation>
    <scope>NUCLEOTIDE SEQUENCE</scope>
    <source>
        <strain evidence="1">HW T2.11</strain>
    </source>
</reference>
<name>A0A963YW53_9PROT</name>
<proteinExistence type="predicted"/>
<dbReference type="Proteomes" id="UP000708298">
    <property type="component" value="Unassembled WGS sequence"/>
</dbReference>
<keyword evidence="2" id="KW-1185">Reference proteome</keyword>
<comment type="caution">
    <text evidence="1">The sequence shown here is derived from an EMBL/GenBank/DDBJ whole genome shotgun (WGS) entry which is preliminary data.</text>
</comment>